<sequence>MPNPPVPRTPAGLAGSDDRAPAGFDAFWQETLAAHTPQEPPRFAPLATTLRELEVHDATFSGFGGHDIKGWLLRPRTASPRATVVQFLGNNTGRGIPEQWTLLPSAGYTAFVMDNRGQTGPDSVGATTDPVSATGPQVIGRMTAGIQDPADHYYRRLFTDAVCAIGALQSSDEVDTERLFVAGGSQGGATALATAALCTGVAGAIVDVPLLCDIPRAVDAATGGPLVEIQQYLRTQRGAEDAALRTLAFFDGVHFAARAQTPALFAVGLHDTICPPGSVQSAFAAYAAQDKTLCTYPYDGHTNGQWQQTRRHLEFLEEHCASR</sequence>
<dbReference type="OrthoDB" id="9770528at2"/>
<feature type="active site" description="Charge relay system" evidence="1">
    <location>
        <position position="301"/>
    </location>
</feature>
<reference evidence="4 5" key="1">
    <citation type="submission" date="2018-05" db="EMBL/GenBank/DDBJ databases">
        <title>Brachybacterium sp. M1HQ-2T, whole genome shotgun sequence.</title>
        <authorList>
            <person name="Tuo L."/>
        </authorList>
    </citation>
    <scope>NUCLEOTIDE SEQUENCE [LARGE SCALE GENOMIC DNA]</scope>
    <source>
        <strain evidence="4 5">M1HQ-2</strain>
    </source>
</reference>
<feature type="active site" description="Charge relay system" evidence="1">
    <location>
        <position position="271"/>
    </location>
</feature>
<dbReference type="Pfam" id="PF05448">
    <property type="entry name" value="AXE1"/>
    <property type="match status" value="1"/>
</dbReference>
<evidence type="ECO:0000256" key="1">
    <source>
        <dbReference type="PIRSR" id="PIRSR639069-1"/>
    </source>
</evidence>
<name>A0A2U2RHC3_9MICO</name>
<proteinExistence type="predicted"/>
<feature type="active site" description="Nucleophile" evidence="1">
    <location>
        <position position="185"/>
    </location>
</feature>
<dbReference type="PANTHER" id="PTHR40111:SF1">
    <property type="entry name" value="CEPHALOSPORIN-C DEACETYLASE"/>
    <property type="match status" value="1"/>
</dbReference>
<protein>
    <submittedName>
        <fullName evidence="4">Acetylxylan esterase</fullName>
    </submittedName>
</protein>
<feature type="domain" description="Acetyl xylan esterase" evidence="3">
    <location>
        <begin position="18"/>
        <end position="318"/>
    </location>
</feature>
<dbReference type="AlphaFoldDB" id="A0A2U2RHC3"/>
<keyword evidence="5" id="KW-1185">Reference proteome</keyword>
<dbReference type="EMBL" id="QFKX01000006">
    <property type="protein sequence ID" value="PWH05272.1"/>
    <property type="molecule type" value="Genomic_DNA"/>
</dbReference>
<comment type="caution">
    <text evidence="4">The sequence shown here is derived from an EMBL/GenBank/DDBJ whole genome shotgun (WGS) entry which is preliminary data.</text>
</comment>
<organism evidence="4 5">
    <name type="scientific">Brachybacterium endophyticum</name>
    <dbReference type="NCBI Taxonomy" id="2182385"/>
    <lineage>
        <taxon>Bacteria</taxon>
        <taxon>Bacillati</taxon>
        <taxon>Actinomycetota</taxon>
        <taxon>Actinomycetes</taxon>
        <taxon>Micrococcales</taxon>
        <taxon>Dermabacteraceae</taxon>
        <taxon>Brachybacterium</taxon>
    </lineage>
</organism>
<gene>
    <name evidence="4" type="ORF">DEO23_14485</name>
</gene>
<evidence type="ECO:0000256" key="2">
    <source>
        <dbReference type="SAM" id="MobiDB-lite"/>
    </source>
</evidence>
<dbReference type="Gene3D" id="3.40.50.1820">
    <property type="entry name" value="alpha/beta hydrolase"/>
    <property type="match status" value="1"/>
</dbReference>
<dbReference type="GO" id="GO:0052689">
    <property type="term" value="F:carboxylic ester hydrolase activity"/>
    <property type="evidence" value="ECO:0007669"/>
    <property type="project" value="TreeGrafter"/>
</dbReference>
<dbReference type="RefSeq" id="WP_109276734.1">
    <property type="nucleotide sequence ID" value="NZ_QFKX01000006.1"/>
</dbReference>
<dbReference type="InterPro" id="IPR039069">
    <property type="entry name" value="CE7"/>
</dbReference>
<evidence type="ECO:0000313" key="5">
    <source>
        <dbReference type="Proteomes" id="UP000245590"/>
    </source>
</evidence>
<dbReference type="InterPro" id="IPR029058">
    <property type="entry name" value="AB_hydrolase_fold"/>
</dbReference>
<dbReference type="Proteomes" id="UP000245590">
    <property type="component" value="Unassembled WGS sequence"/>
</dbReference>
<feature type="region of interest" description="Disordered" evidence="2">
    <location>
        <begin position="1"/>
        <end position="20"/>
    </location>
</feature>
<dbReference type="GO" id="GO:0005976">
    <property type="term" value="P:polysaccharide metabolic process"/>
    <property type="evidence" value="ECO:0007669"/>
    <property type="project" value="TreeGrafter"/>
</dbReference>
<dbReference type="SUPFAM" id="SSF53474">
    <property type="entry name" value="alpha/beta-Hydrolases"/>
    <property type="match status" value="1"/>
</dbReference>
<accession>A0A2U2RHC3</accession>
<evidence type="ECO:0000259" key="3">
    <source>
        <dbReference type="Pfam" id="PF05448"/>
    </source>
</evidence>
<evidence type="ECO:0000313" key="4">
    <source>
        <dbReference type="EMBL" id="PWH05272.1"/>
    </source>
</evidence>
<dbReference type="InterPro" id="IPR008391">
    <property type="entry name" value="AXE1_dom"/>
</dbReference>
<dbReference type="PANTHER" id="PTHR40111">
    <property type="entry name" value="CEPHALOSPORIN-C DEACETYLASE"/>
    <property type="match status" value="1"/>
</dbReference>